<accession>A0ACC0QGY7</accession>
<protein>
    <submittedName>
        <fullName evidence="1">Uncharacterized protein</fullName>
    </submittedName>
</protein>
<comment type="caution">
    <text evidence="1">The sequence shown here is derived from an EMBL/GenBank/DDBJ whole genome shotgun (WGS) entry which is preliminary data.</text>
</comment>
<proteinExistence type="predicted"/>
<sequence length="737" mass="82022">MAPTTSDVFEGDDFSNNLFSDLAPLLTLFGEQVTKQFLSMSMGWADNVLLAMGPLGIITTVVSAIRVGGGQRLKALIGRARESHSVAEQELLSSTSQNVCEMWNGQQIVRLIGNGEDMKTFLIAQNGVVSDLRTAVQRRDVWSNRSHEDSELFMSRKNVSLNLTLNIQGATASASELWTCALLGAVLQLFSIAFAGMATYHLKWTKDEAHVAEYGYPCFCAGMTCLIIAILACGHVIEGVTDEMTFAPWNEGTRTLTLQKAQTVGDQHFPSCAIFMTGDSRSIKFSRLNKKNYRSLVTISASLAIVGYIIQFVGLRALHWSATIAQLGITLIMTAIRAWVRRGLASDPDWYPLVEGHELASLALVMRYRQGNIANASRLSKHFDMAREPLYELTFLYRLLSDHLSPVQLHLFDNPPQTSLDFEDSGEYEEHAAPLRIYSRISEGIPLSGIDKEASTLSTMFFTVIRNVMDVLDLSGALIWKGEASGQPSEQVVTDLISWVFDFSTTKPPFSDNRAQQKVSFRLQRSTDHAKHQWTLLNHDRIAAFLVLSAQALARRLEHVHEIRGGEKLSIGDQLFFVHSEVPFHPSSSGRIVGNIMNDDGSSNEEILEEWLDAEIRSPDFFLQSYNGLHCYLGIFLASSPKVTTLVIETRRDSGLLLQWTQELFSIFMLAVASKVERVLGETKEVEGKRGEGKRCFKNSVFDTIAEVVVKEGLTHDRDEAYTLIVPAFAKYGLLPT</sequence>
<evidence type="ECO:0000313" key="2">
    <source>
        <dbReference type="Proteomes" id="UP001065298"/>
    </source>
</evidence>
<organism evidence="1 2">
    <name type="scientific">Fusarium keratoplasticum</name>
    <dbReference type="NCBI Taxonomy" id="1328300"/>
    <lineage>
        <taxon>Eukaryota</taxon>
        <taxon>Fungi</taxon>
        <taxon>Dikarya</taxon>
        <taxon>Ascomycota</taxon>
        <taxon>Pezizomycotina</taxon>
        <taxon>Sordariomycetes</taxon>
        <taxon>Hypocreomycetidae</taxon>
        <taxon>Hypocreales</taxon>
        <taxon>Nectriaceae</taxon>
        <taxon>Fusarium</taxon>
        <taxon>Fusarium solani species complex</taxon>
    </lineage>
</organism>
<keyword evidence="2" id="KW-1185">Reference proteome</keyword>
<reference evidence="1" key="1">
    <citation type="submission" date="2022-06" db="EMBL/GenBank/DDBJ databases">
        <title>Fusarium solani species complex genomes reveal bases of compartmentalisation and animal pathogenesis.</title>
        <authorList>
            <person name="Tsai I.J."/>
        </authorList>
    </citation>
    <scope>NUCLEOTIDE SEQUENCE</scope>
    <source>
        <strain evidence="1">Fu6.1</strain>
    </source>
</reference>
<name>A0ACC0QGY7_9HYPO</name>
<dbReference type="Proteomes" id="UP001065298">
    <property type="component" value="Chromosome 12"/>
</dbReference>
<gene>
    <name evidence="1" type="ORF">NCS57_01432900</name>
</gene>
<dbReference type="EMBL" id="CM046514">
    <property type="protein sequence ID" value="KAI8650973.1"/>
    <property type="molecule type" value="Genomic_DNA"/>
</dbReference>
<evidence type="ECO:0000313" key="1">
    <source>
        <dbReference type="EMBL" id="KAI8650973.1"/>
    </source>
</evidence>